<keyword evidence="5" id="KW-0472">Membrane</keyword>
<evidence type="ECO:0008006" key="8">
    <source>
        <dbReference type="Google" id="ProtNLM"/>
    </source>
</evidence>
<evidence type="ECO:0000313" key="7">
    <source>
        <dbReference type="Proteomes" id="UP000403266"/>
    </source>
</evidence>
<gene>
    <name evidence="6" type="ORF">FS320_41495</name>
</gene>
<comment type="subcellular location">
    <subcellularLocation>
        <location evidence="1">Cell membrane</location>
        <topology evidence="1">Multi-pass membrane protein</topology>
    </subcellularLocation>
</comment>
<keyword evidence="2" id="KW-1003">Cell membrane</keyword>
<proteinExistence type="predicted"/>
<evidence type="ECO:0000313" key="6">
    <source>
        <dbReference type="EMBL" id="MPR31193.1"/>
    </source>
</evidence>
<evidence type="ECO:0000256" key="2">
    <source>
        <dbReference type="ARBA" id="ARBA00022475"/>
    </source>
</evidence>
<dbReference type="GO" id="GO:0005886">
    <property type="term" value="C:plasma membrane"/>
    <property type="evidence" value="ECO:0007669"/>
    <property type="project" value="UniProtKB-SubCell"/>
</dbReference>
<dbReference type="RefSeq" id="WP_152718396.1">
    <property type="nucleotide sequence ID" value="NZ_VOSJ01000025.1"/>
</dbReference>
<name>A0A5N7MW11_9HYPH</name>
<evidence type="ECO:0000256" key="5">
    <source>
        <dbReference type="ARBA" id="ARBA00023136"/>
    </source>
</evidence>
<dbReference type="AlphaFoldDB" id="A0A5N7MW11"/>
<dbReference type="Pfam" id="PF02690">
    <property type="entry name" value="Na_Pi_cotrans"/>
    <property type="match status" value="1"/>
</dbReference>
<keyword evidence="4" id="KW-1133">Transmembrane helix</keyword>
<keyword evidence="3" id="KW-0812">Transmembrane</keyword>
<dbReference type="OrthoDB" id="5778511at2"/>
<evidence type="ECO:0000256" key="4">
    <source>
        <dbReference type="ARBA" id="ARBA00022989"/>
    </source>
</evidence>
<sequence length="64" mass="6556">MAIQSSSAMLGIITLASQGLISLPDGIAMMLGAEIGTCTDTLVATVGRSRSAVRAGIFHLAFNF</sequence>
<dbReference type="EMBL" id="VOSK01000575">
    <property type="protein sequence ID" value="MPR31193.1"/>
    <property type="molecule type" value="Genomic_DNA"/>
</dbReference>
<evidence type="ECO:0000256" key="3">
    <source>
        <dbReference type="ARBA" id="ARBA00022692"/>
    </source>
</evidence>
<dbReference type="Proteomes" id="UP000403266">
    <property type="component" value="Unassembled WGS sequence"/>
</dbReference>
<organism evidence="6 7">
    <name type="scientific">Microvirga tunisiensis</name>
    <dbReference type="NCBI Taxonomy" id="2108360"/>
    <lineage>
        <taxon>Bacteria</taxon>
        <taxon>Pseudomonadati</taxon>
        <taxon>Pseudomonadota</taxon>
        <taxon>Alphaproteobacteria</taxon>
        <taxon>Hyphomicrobiales</taxon>
        <taxon>Methylobacteriaceae</taxon>
        <taxon>Microvirga</taxon>
    </lineage>
</organism>
<protein>
    <recommendedName>
        <fullName evidence="8">Na/Pi cotransporter family protein</fullName>
    </recommendedName>
</protein>
<keyword evidence="7" id="KW-1185">Reference proteome</keyword>
<comment type="caution">
    <text evidence="6">The sequence shown here is derived from an EMBL/GenBank/DDBJ whole genome shotgun (WGS) entry which is preliminary data.</text>
</comment>
<dbReference type="GO" id="GO:0005436">
    <property type="term" value="F:sodium:phosphate symporter activity"/>
    <property type="evidence" value="ECO:0007669"/>
    <property type="project" value="InterPro"/>
</dbReference>
<dbReference type="InterPro" id="IPR003841">
    <property type="entry name" value="Na/Pi_transpt"/>
</dbReference>
<reference evidence="6 7" key="1">
    <citation type="journal article" date="2019" name="Syst. Appl. Microbiol.">
        <title>Microvirga tunisiensis sp. nov., a root nodule symbiotic bacterium isolated from Lupinus micranthus and L. luteus grown in Northern Tunisia.</title>
        <authorList>
            <person name="Msaddak A."/>
            <person name="Rejili M."/>
            <person name="Duran D."/>
            <person name="Mars M."/>
            <person name="Palacios J.M."/>
            <person name="Ruiz-Argueso T."/>
            <person name="Rey L."/>
            <person name="Imperial J."/>
        </authorList>
    </citation>
    <scope>NUCLEOTIDE SEQUENCE [LARGE SCALE GENOMIC DNA]</scope>
    <source>
        <strain evidence="6 7">Lmie10</strain>
    </source>
</reference>
<dbReference type="GO" id="GO:0044341">
    <property type="term" value="P:sodium-dependent phosphate transport"/>
    <property type="evidence" value="ECO:0007669"/>
    <property type="project" value="InterPro"/>
</dbReference>
<evidence type="ECO:0000256" key="1">
    <source>
        <dbReference type="ARBA" id="ARBA00004651"/>
    </source>
</evidence>
<accession>A0A5N7MW11</accession>